<sequence>MFCYIEGDARQIDGLGGATSLSSKVAIVSISENPLADLDYFFVQVVVGKGKTSITQ</sequence>
<evidence type="ECO:0000256" key="2">
    <source>
        <dbReference type="ARBA" id="ARBA00023235"/>
    </source>
</evidence>
<evidence type="ECO:0000313" key="4">
    <source>
        <dbReference type="Proteomes" id="UP001302222"/>
    </source>
</evidence>
<dbReference type="Pfam" id="PF04303">
    <property type="entry name" value="PrpF"/>
    <property type="match status" value="1"/>
</dbReference>
<dbReference type="EMBL" id="JAYGIM010000018">
    <property type="protein sequence ID" value="MEA5429133.1"/>
    <property type="molecule type" value="Genomic_DNA"/>
</dbReference>
<reference evidence="3 4" key="1">
    <citation type="submission" date="2023-12" db="EMBL/GenBank/DDBJ databases">
        <title>Novel species of the genus Arcicella isolated from rivers.</title>
        <authorList>
            <person name="Lu H."/>
        </authorList>
    </citation>
    <scope>NUCLEOTIDE SEQUENCE [LARGE SCALE GENOMIC DNA]</scope>
    <source>
        <strain evidence="3 4">DC25W</strain>
    </source>
</reference>
<keyword evidence="2" id="KW-0413">Isomerase</keyword>
<protein>
    <submittedName>
        <fullName evidence="3">PrpF domain-containing protein</fullName>
    </submittedName>
</protein>
<dbReference type="PANTHER" id="PTHR43709">
    <property type="entry name" value="ACONITATE ISOMERASE-RELATED"/>
    <property type="match status" value="1"/>
</dbReference>
<accession>A0ABU5SP81</accession>
<organism evidence="3 4">
    <name type="scientific">Arcicella lustrica</name>
    <dbReference type="NCBI Taxonomy" id="2984196"/>
    <lineage>
        <taxon>Bacteria</taxon>
        <taxon>Pseudomonadati</taxon>
        <taxon>Bacteroidota</taxon>
        <taxon>Cytophagia</taxon>
        <taxon>Cytophagales</taxon>
        <taxon>Flectobacillaceae</taxon>
        <taxon>Arcicella</taxon>
    </lineage>
</organism>
<dbReference type="SUPFAM" id="SSF54506">
    <property type="entry name" value="Diaminopimelate epimerase-like"/>
    <property type="match status" value="1"/>
</dbReference>
<dbReference type="Proteomes" id="UP001302222">
    <property type="component" value="Unassembled WGS sequence"/>
</dbReference>
<comment type="caution">
    <text evidence="3">The sequence shown here is derived from an EMBL/GenBank/DDBJ whole genome shotgun (WGS) entry which is preliminary data.</text>
</comment>
<dbReference type="PANTHER" id="PTHR43709:SF2">
    <property type="entry name" value="DUF453 DOMAIN PROTEIN (AFU_ORTHOLOGUE AFUA_6G00360)"/>
    <property type="match status" value="1"/>
</dbReference>
<keyword evidence="4" id="KW-1185">Reference proteome</keyword>
<gene>
    <name evidence="3" type="ORF">VB798_21260</name>
</gene>
<proteinExistence type="inferred from homology"/>
<evidence type="ECO:0000256" key="1">
    <source>
        <dbReference type="ARBA" id="ARBA00007673"/>
    </source>
</evidence>
<evidence type="ECO:0000313" key="3">
    <source>
        <dbReference type="EMBL" id="MEA5429133.1"/>
    </source>
</evidence>
<dbReference type="RefSeq" id="WP_323689257.1">
    <property type="nucleotide sequence ID" value="NZ_JAYGIM010000018.1"/>
</dbReference>
<name>A0ABU5SP81_9BACT</name>
<dbReference type="Gene3D" id="3.10.310.10">
    <property type="entry name" value="Diaminopimelate Epimerase, Chain A, domain 1"/>
    <property type="match status" value="1"/>
</dbReference>
<dbReference type="InterPro" id="IPR007400">
    <property type="entry name" value="PrpF-like"/>
</dbReference>
<comment type="similarity">
    <text evidence="1">Belongs to the PrpF family.</text>
</comment>